<feature type="chain" id="PRO_5015201546" evidence="1">
    <location>
        <begin position="24"/>
        <end position="98"/>
    </location>
</feature>
<dbReference type="EMBL" id="JPDN02000006">
    <property type="protein sequence ID" value="PON28780.1"/>
    <property type="molecule type" value="Genomic_DNA"/>
</dbReference>
<reference evidence="2 3" key="1">
    <citation type="journal article" date="2016" name="Genome Announc.">
        <title>Draft Whole-Genome Sequence of Trichoderma gamsii T6085, a Promising Biocontrol Agent of Fusarium Head Blight on Wheat.</title>
        <authorList>
            <person name="Baroncelli R."/>
            <person name="Zapparata A."/>
            <person name="Piaggeschi G."/>
            <person name="Sarrocco S."/>
            <person name="Vannacci G."/>
        </authorList>
    </citation>
    <scope>NUCLEOTIDE SEQUENCE [LARGE SCALE GENOMIC DNA]</scope>
    <source>
        <strain evidence="2 3">T6085</strain>
    </source>
</reference>
<evidence type="ECO:0000313" key="2">
    <source>
        <dbReference type="EMBL" id="PON28780.1"/>
    </source>
</evidence>
<keyword evidence="3" id="KW-1185">Reference proteome</keyword>
<feature type="signal peptide" evidence="1">
    <location>
        <begin position="1"/>
        <end position="23"/>
    </location>
</feature>
<organism evidence="2 3">
    <name type="scientific">Trichoderma gamsii</name>
    <dbReference type="NCBI Taxonomy" id="398673"/>
    <lineage>
        <taxon>Eukaryota</taxon>
        <taxon>Fungi</taxon>
        <taxon>Dikarya</taxon>
        <taxon>Ascomycota</taxon>
        <taxon>Pezizomycotina</taxon>
        <taxon>Sordariomycetes</taxon>
        <taxon>Hypocreomycetidae</taxon>
        <taxon>Hypocreales</taxon>
        <taxon>Hypocreaceae</taxon>
        <taxon>Trichoderma</taxon>
    </lineage>
</organism>
<proteinExistence type="predicted"/>
<comment type="caution">
    <text evidence="2">The sequence shown here is derived from an EMBL/GenBank/DDBJ whole genome shotgun (WGS) entry which is preliminary data.</text>
</comment>
<evidence type="ECO:0000256" key="1">
    <source>
        <dbReference type="SAM" id="SignalP"/>
    </source>
</evidence>
<dbReference type="GeneID" id="36347414"/>
<protein>
    <submittedName>
        <fullName evidence="2">Uncharacterized protein</fullName>
    </submittedName>
</protein>
<dbReference type="RefSeq" id="XP_024406270.1">
    <property type="nucleotide sequence ID" value="XM_024549031.1"/>
</dbReference>
<keyword evidence="1" id="KW-0732">Signal</keyword>
<evidence type="ECO:0000313" key="3">
    <source>
        <dbReference type="Proteomes" id="UP000054821"/>
    </source>
</evidence>
<dbReference type="Proteomes" id="UP000054821">
    <property type="component" value="Unassembled WGS sequence"/>
</dbReference>
<name>A0A2P4ZWX9_9HYPO</name>
<sequence>MKTFLPELFFLFCFFFHLQKKLQWQSSMIRLPSGIELEYDAGVSATRMDFMFHLTRYANVIVTSSSAIPMLDDETALGSDIIMSKTRHFAAGLENLAH</sequence>
<gene>
    <name evidence="2" type="ORF">TGAM01_v202627</name>
</gene>
<dbReference type="AlphaFoldDB" id="A0A2P4ZWX9"/>
<accession>A0A2P4ZWX9</accession>